<sequence length="83" mass="8953">MENGELEKDTGDRLEMERRKFLGRCGRFAIATPPAITLLMSTSLTSQAIAKSGGKGHPNNGFGNGPRDGIPGRSWKNHGDADR</sequence>
<evidence type="ECO:0000256" key="1">
    <source>
        <dbReference type="SAM" id="MobiDB-lite"/>
    </source>
</evidence>
<evidence type="ECO:0000313" key="2">
    <source>
        <dbReference type="EMBL" id="QQP89305.1"/>
    </source>
</evidence>
<dbReference type="RefSeq" id="WP_201075400.1">
    <property type="nucleotide sequence ID" value="NZ_CP067420.1"/>
</dbReference>
<keyword evidence="3" id="KW-1185">Reference proteome</keyword>
<feature type="region of interest" description="Disordered" evidence="1">
    <location>
        <begin position="49"/>
        <end position="83"/>
    </location>
</feature>
<proteinExistence type="predicted"/>
<dbReference type="EMBL" id="CP067420">
    <property type="protein sequence ID" value="QQP89305.1"/>
    <property type="molecule type" value="Genomic_DNA"/>
</dbReference>
<organism evidence="2 3">
    <name type="scientific">Skermanella cutis</name>
    <dbReference type="NCBI Taxonomy" id="2775420"/>
    <lineage>
        <taxon>Bacteria</taxon>
        <taxon>Pseudomonadati</taxon>
        <taxon>Pseudomonadota</taxon>
        <taxon>Alphaproteobacteria</taxon>
        <taxon>Rhodospirillales</taxon>
        <taxon>Azospirillaceae</taxon>
        <taxon>Skermanella</taxon>
    </lineage>
</organism>
<gene>
    <name evidence="2" type="ORF">IGS68_25505</name>
</gene>
<accession>A0ABX7B4N8</accession>
<dbReference type="Proteomes" id="UP000595197">
    <property type="component" value="Chromosome"/>
</dbReference>
<protein>
    <submittedName>
        <fullName evidence="2">Uncharacterized protein</fullName>
    </submittedName>
</protein>
<reference evidence="2" key="1">
    <citation type="submission" date="2021-02" db="EMBL/GenBank/DDBJ databases">
        <title>Skermanella TT6 skin isolate.</title>
        <authorList>
            <person name="Lee K."/>
            <person name="Ganzorig M."/>
        </authorList>
    </citation>
    <scope>NUCLEOTIDE SEQUENCE</scope>
    <source>
        <strain evidence="2">TT6</strain>
    </source>
</reference>
<name>A0ABX7B4N8_9PROT</name>
<evidence type="ECO:0000313" key="3">
    <source>
        <dbReference type="Proteomes" id="UP000595197"/>
    </source>
</evidence>